<dbReference type="Proteomes" id="UP000631114">
    <property type="component" value="Unassembled WGS sequence"/>
</dbReference>
<feature type="repeat" description="PPR" evidence="3">
    <location>
        <begin position="174"/>
        <end position="208"/>
    </location>
</feature>
<dbReference type="PROSITE" id="PS51375">
    <property type="entry name" value="PPR"/>
    <property type="match status" value="9"/>
</dbReference>
<dbReference type="Pfam" id="PF13812">
    <property type="entry name" value="PPR_3"/>
    <property type="match status" value="1"/>
</dbReference>
<dbReference type="InterPro" id="IPR050667">
    <property type="entry name" value="PPR-containing_protein"/>
</dbReference>
<comment type="caution">
    <text evidence="5">The sequence shown here is derived from an EMBL/GenBank/DDBJ whole genome shotgun (WGS) entry which is preliminary data.</text>
</comment>
<accession>A0A835MB81</accession>
<dbReference type="OrthoDB" id="773543at2759"/>
<feature type="repeat" description="PPR" evidence="3">
    <location>
        <begin position="311"/>
        <end position="345"/>
    </location>
</feature>
<gene>
    <name evidence="5" type="ORF">IFM89_031370</name>
</gene>
<feature type="repeat" description="PPR" evidence="3">
    <location>
        <begin position="657"/>
        <end position="691"/>
    </location>
</feature>
<protein>
    <recommendedName>
        <fullName evidence="7">Pentatricopeptide repeat-containing protein</fullName>
    </recommendedName>
</protein>
<dbReference type="EMBL" id="JADFTS010000001">
    <property type="protein sequence ID" value="KAF9626243.1"/>
    <property type="molecule type" value="Genomic_DNA"/>
</dbReference>
<dbReference type="Gene3D" id="1.25.40.10">
    <property type="entry name" value="Tetratricopeptide repeat domain"/>
    <property type="match status" value="7"/>
</dbReference>
<evidence type="ECO:0008006" key="7">
    <source>
        <dbReference type="Google" id="ProtNLM"/>
    </source>
</evidence>
<dbReference type="NCBIfam" id="TIGR00756">
    <property type="entry name" value="PPR"/>
    <property type="match status" value="5"/>
</dbReference>
<reference evidence="5 6" key="1">
    <citation type="submission" date="2020-10" db="EMBL/GenBank/DDBJ databases">
        <title>The Coptis chinensis genome and diversification of protoberbering-type alkaloids.</title>
        <authorList>
            <person name="Wang B."/>
            <person name="Shu S."/>
            <person name="Song C."/>
            <person name="Liu Y."/>
        </authorList>
    </citation>
    <scope>NUCLEOTIDE SEQUENCE [LARGE SCALE GENOMIC DNA]</scope>
    <source>
        <strain evidence="5">HL-2020</strain>
        <tissue evidence="5">Leaf</tissue>
    </source>
</reference>
<evidence type="ECO:0000256" key="3">
    <source>
        <dbReference type="PROSITE-ProRule" id="PRU00708"/>
    </source>
</evidence>
<feature type="repeat" description="PPR" evidence="3">
    <location>
        <begin position="1077"/>
        <end position="1111"/>
    </location>
</feature>
<evidence type="ECO:0000313" key="6">
    <source>
        <dbReference type="Proteomes" id="UP000631114"/>
    </source>
</evidence>
<feature type="repeat" description="PPR" evidence="3">
    <location>
        <begin position="1007"/>
        <end position="1041"/>
    </location>
</feature>
<feature type="region of interest" description="Disordered" evidence="4">
    <location>
        <begin position="1"/>
        <end position="20"/>
    </location>
</feature>
<feature type="repeat" description="PPR" evidence="3">
    <location>
        <begin position="867"/>
        <end position="901"/>
    </location>
</feature>
<proteinExistence type="inferred from homology"/>
<evidence type="ECO:0000256" key="4">
    <source>
        <dbReference type="SAM" id="MobiDB-lite"/>
    </source>
</evidence>
<evidence type="ECO:0000256" key="2">
    <source>
        <dbReference type="ARBA" id="ARBA00022737"/>
    </source>
</evidence>
<feature type="repeat" description="PPR" evidence="3">
    <location>
        <begin position="972"/>
        <end position="1006"/>
    </location>
</feature>
<sequence length="1155" mass="130546">MLDGENPSIQPASSENPPKRGSFSLFFPPSFEFDSGNVENEASKVGLLWKLFNWAGKQCEGFEHLPQSYEIMAMLLTRVALLGEAESLLRIMEDRGILLGGHDIFGKIVEGYARARELEKSISMYTWLRSRRFVPSELCFEVLLNLLIEKNKTLLAFRVYIDMIENGFGLGIENMPTVESIVKLLCKKRKVKEARNVVRKLVASGIEPSRAILNLVANGYSEKKDFDDLLNFLKERKFAPDVPVCHKILFSQCKYFGSEQAYVFMLELESLGFTPDEMTFGIFISSSSKEGKLKDAFIYLSELLSRCLKPDIHCYNALLSGVFVKGMWKHASEIFHEMLENGPAPDLSTFRVLLAGYCKFRRFNEAKAIVLEMVNHGVVQLSPVEDPLSKAFGILGFKPSMVKVKRDNDAGLSKAEFFDTLGNGFYLDTDIKEYEKTVMGVLEDAMFSDCNSLVSKECNQGNIKAALMVKDKMICRGQNLSLPAYSALIKGLCLSRSYARKAIFLFEEFPELAYQLDQETLNSVVRVISKREVAFKGMRVLAGMLHRSFSIDNETFTVLLLGLCKKGCQKEIRKCWELALTHKWLPCLKDCKALWDCLCQQGMLQEALQLFENMLVASLHSFSDISNIFSEVLSGSGHAHFAVVFLDEVVRQRELLSDSAYSHIVSGLCKEKGFQEAFDVLDAMLEKNIAPCVDVCCQLIPQLCRLHRWEKAVVLKEIVSKKDPASCLSVYYALICGLYRGGMVRQATLQFHQMIASEVSPDSNTLNVMIQVYRADNNSRRVGELLAFMVRNNLSLSISSYRDLLKLMFIQDRVPDALSLKEIVSRETNSMFIVMYNILIFQNFQTGDSSLVTVLLEEMTGKGLVLDEVSYNFLICGYYKCKDASRSVEVLKTMIDKDLRPSNRSLRMVIKHLCIHKNINEALELSRVMESRGWIHGSVVQHAIVVGLLSCGRVQEAESFLRRMEERCLLPFSISYDSLIKKFCQYGRINMAIYLLDIMLKKGNLPSPTCFDYVIQGLGICKALDDALNLHAEMLARGFKPSIKSWDMIIQGLCAEGQTVESERFLDCMVQLGQTPTPKLYQVVIDKYSSENRLDKASALLHKMQKHGYVPDFKTHWSLISNLSKSNKENTENGGFLSKLLSLSGFTRTKNSKVG</sequence>
<name>A0A835MB81_9MAGN</name>
<dbReference type="AlphaFoldDB" id="A0A835MB81"/>
<evidence type="ECO:0000256" key="1">
    <source>
        <dbReference type="ARBA" id="ARBA00007626"/>
    </source>
</evidence>
<feature type="compositionally biased region" description="Polar residues" evidence="4">
    <location>
        <begin position="7"/>
        <end position="16"/>
    </location>
</feature>
<keyword evidence="2" id="KW-0677">Repeat</keyword>
<dbReference type="PANTHER" id="PTHR47939:SF6">
    <property type="entry name" value="OS03G0168400 PROTEIN"/>
    <property type="match status" value="1"/>
</dbReference>
<keyword evidence="6" id="KW-1185">Reference proteome</keyword>
<feature type="repeat" description="PPR" evidence="3">
    <location>
        <begin position="1042"/>
        <end position="1076"/>
    </location>
</feature>
<feature type="repeat" description="PPR" evidence="3">
    <location>
        <begin position="346"/>
        <end position="380"/>
    </location>
</feature>
<dbReference type="Pfam" id="PF01535">
    <property type="entry name" value="PPR"/>
    <property type="match status" value="6"/>
</dbReference>
<dbReference type="InterPro" id="IPR002885">
    <property type="entry name" value="PPR_rpt"/>
</dbReference>
<dbReference type="PANTHER" id="PTHR47939">
    <property type="entry name" value="MEMBRANE-ASSOCIATED SALT-INDUCIBLE PROTEIN-LIKE"/>
    <property type="match status" value="1"/>
</dbReference>
<dbReference type="InterPro" id="IPR011990">
    <property type="entry name" value="TPR-like_helical_dom_sf"/>
</dbReference>
<organism evidence="5 6">
    <name type="scientific">Coptis chinensis</name>
    <dbReference type="NCBI Taxonomy" id="261450"/>
    <lineage>
        <taxon>Eukaryota</taxon>
        <taxon>Viridiplantae</taxon>
        <taxon>Streptophyta</taxon>
        <taxon>Embryophyta</taxon>
        <taxon>Tracheophyta</taxon>
        <taxon>Spermatophyta</taxon>
        <taxon>Magnoliopsida</taxon>
        <taxon>Ranunculales</taxon>
        <taxon>Ranunculaceae</taxon>
        <taxon>Coptidoideae</taxon>
        <taxon>Coptis</taxon>
    </lineage>
</organism>
<dbReference type="Pfam" id="PF13041">
    <property type="entry name" value="PPR_2"/>
    <property type="match status" value="1"/>
</dbReference>
<evidence type="ECO:0000313" key="5">
    <source>
        <dbReference type="EMBL" id="KAF9626243.1"/>
    </source>
</evidence>
<comment type="similarity">
    <text evidence="1">Belongs to the PPR family. P subfamily.</text>
</comment>